<dbReference type="Proteomes" id="UP001153076">
    <property type="component" value="Unassembled WGS sequence"/>
</dbReference>
<proteinExistence type="predicted"/>
<dbReference type="OrthoDB" id="360653at2759"/>
<gene>
    <name evidence="1" type="ORF">Cgig2_030412</name>
</gene>
<dbReference type="EMBL" id="JAKOGI010000091">
    <property type="protein sequence ID" value="KAJ8444738.1"/>
    <property type="molecule type" value="Genomic_DNA"/>
</dbReference>
<dbReference type="AlphaFoldDB" id="A0A9Q1KL13"/>
<dbReference type="PANTHER" id="PTHR17695:SF11">
    <property type="entry name" value="SMALL SUBUNIT PROCESSOME COMPONENT 20 HOMOLOG"/>
    <property type="match status" value="1"/>
</dbReference>
<protein>
    <submittedName>
        <fullName evidence="1">Uncharacterized protein</fullName>
    </submittedName>
</protein>
<keyword evidence="2" id="KW-1185">Reference proteome</keyword>
<evidence type="ECO:0000313" key="1">
    <source>
        <dbReference type="EMBL" id="KAJ8444738.1"/>
    </source>
</evidence>
<name>A0A9Q1KL13_9CARY</name>
<dbReference type="GO" id="GO:0030686">
    <property type="term" value="C:90S preribosome"/>
    <property type="evidence" value="ECO:0007669"/>
    <property type="project" value="TreeGrafter"/>
</dbReference>
<dbReference type="GO" id="GO:0032040">
    <property type="term" value="C:small-subunit processome"/>
    <property type="evidence" value="ECO:0007669"/>
    <property type="project" value="TreeGrafter"/>
</dbReference>
<dbReference type="InterPro" id="IPR052575">
    <property type="entry name" value="SSU_processome_comp_20"/>
</dbReference>
<comment type="caution">
    <text evidence="1">The sequence shown here is derived from an EMBL/GenBank/DDBJ whole genome shotgun (WGS) entry which is preliminary data.</text>
</comment>
<dbReference type="PANTHER" id="PTHR17695">
    <property type="entry name" value="SMALL SUBUNIT PROCESSOME COMPONENT 20 HOMOLOG"/>
    <property type="match status" value="1"/>
</dbReference>
<sequence length="235" mass="26341">MRFKSFAQRIEELDTDVYRNLDTIKSEPSSGSFLPRVIESYLGLLKNGADREPEIIEQKYLTRDVVHVLKYKKLLSEAVRKPSQSRKSGVSVLLWHIMRGTSSKFHSRADRLLRLLIDDSILNIDYKPILKLVELLIEAFVIPFVVGEKEGLESEGSDKILQLMLGIIDGLHSTGDVAVIPSIASQWAPAFQLRCSSAFSNLLEMSEEEGVDLMLTFCEAMQVETGCHSVLEGIG</sequence>
<reference evidence="1" key="1">
    <citation type="submission" date="2022-04" db="EMBL/GenBank/DDBJ databases">
        <title>Carnegiea gigantea Genome sequencing and assembly v2.</title>
        <authorList>
            <person name="Copetti D."/>
            <person name="Sanderson M.J."/>
            <person name="Burquez A."/>
            <person name="Wojciechowski M.F."/>
        </authorList>
    </citation>
    <scope>NUCLEOTIDE SEQUENCE</scope>
    <source>
        <strain evidence="1">SGP5-SGP5p</strain>
        <tissue evidence="1">Aerial part</tissue>
    </source>
</reference>
<accession>A0A9Q1KL13</accession>
<organism evidence="1 2">
    <name type="scientific">Carnegiea gigantea</name>
    <dbReference type="NCBI Taxonomy" id="171969"/>
    <lineage>
        <taxon>Eukaryota</taxon>
        <taxon>Viridiplantae</taxon>
        <taxon>Streptophyta</taxon>
        <taxon>Embryophyta</taxon>
        <taxon>Tracheophyta</taxon>
        <taxon>Spermatophyta</taxon>
        <taxon>Magnoliopsida</taxon>
        <taxon>eudicotyledons</taxon>
        <taxon>Gunneridae</taxon>
        <taxon>Pentapetalae</taxon>
        <taxon>Caryophyllales</taxon>
        <taxon>Cactineae</taxon>
        <taxon>Cactaceae</taxon>
        <taxon>Cactoideae</taxon>
        <taxon>Echinocereeae</taxon>
        <taxon>Carnegiea</taxon>
    </lineage>
</organism>
<evidence type="ECO:0000313" key="2">
    <source>
        <dbReference type="Proteomes" id="UP001153076"/>
    </source>
</evidence>